<evidence type="ECO:0000313" key="2">
    <source>
        <dbReference type="EMBL" id="RJX45022.1"/>
    </source>
</evidence>
<keyword evidence="1" id="KW-0472">Membrane</keyword>
<feature type="transmembrane region" description="Helical" evidence="1">
    <location>
        <begin position="97"/>
        <end position="122"/>
    </location>
</feature>
<evidence type="ECO:0000256" key="1">
    <source>
        <dbReference type="SAM" id="Phobius"/>
    </source>
</evidence>
<feature type="transmembrane region" description="Helical" evidence="1">
    <location>
        <begin position="134"/>
        <end position="153"/>
    </location>
</feature>
<evidence type="ECO:0008006" key="4">
    <source>
        <dbReference type="Google" id="ProtNLM"/>
    </source>
</evidence>
<dbReference type="RefSeq" id="WP_120100332.1">
    <property type="nucleotide sequence ID" value="NZ_QKNY01000002.1"/>
</dbReference>
<gene>
    <name evidence="2" type="ORF">DM826_00915</name>
</gene>
<feature type="transmembrane region" description="Helical" evidence="1">
    <location>
        <begin position="43"/>
        <end position="63"/>
    </location>
</feature>
<accession>A0A3A6PRQ0</accession>
<keyword evidence="1" id="KW-0812">Transmembrane</keyword>
<keyword evidence="1" id="KW-1133">Transmembrane helix</keyword>
<dbReference type="OrthoDB" id="204725at2157"/>
<name>A0A3A6PRQ0_9EURY</name>
<dbReference type="EMBL" id="QKNY01000002">
    <property type="protein sequence ID" value="RJX45022.1"/>
    <property type="molecule type" value="Genomic_DNA"/>
</dbReference>
<feature type="transmembrane region" description="Helical" evidence="1">
    <location>
        <begin position="237"/>
        <end position="258"/>
    </location>
</feature>
<proteinExistence type="predicted"/>
<comment type="caution">
    <text evidence="2">The sequence shown here is derived from an EMBL/GenBank/DDBJ whole genome shotgun (WGS) entry which is preliminary data.</text>
</comment>
<dbReference type="Proteomes" id="UP000276588">
    <property type="component" value="Unassembled WGS sequence"/>
</dbReference>
<protein>
    <recommendedName>
        <fullName evidence="4">Yip1 domain-containing protein</fullName>
    </recommendedName>
</protein>
<evidence type="ECO:0000313" key="3">
    <source>
        <dbReference type="Proteomes" id="UP000276588"/>
    </source>
</evidence>
<organism evidence="2 3">
    <name type="scientific">Halonotius aquaticus</name>
    <dbReference type="NCBI Taxonomy" id="2216978"/>
    <lineage>
        <taxon>Archaea</taxon>
        <taxon>Methanobacteriati</taxon>
        <taxon>Methanobacteriota</taxon>
        <taxon>Stenosarchaea group</taxon>
        <taxon>Halobacteria</taxon>
        <taxon>Halobacteriales</taxon>
        <taxon>Haloferacaceae</taxon>
        <taxon>Halonotius</taxon>
    </lineage>
</organism>
<sequence>MSVIPAIDITTIDIFFRPSEFVQSRINTYADSLRDQAQVFAKLVGVFVFNLVLYSIPITISGIETVQSVPSPPQALIGFIQPVFNAPMAIWEFSYRAVVNAGFLFAASATAFIMFHLGVVFLRRSQGLLQSLHTIIYTSSIYLAGAFTIAWYASTADAILVADTLLVNFQKRFIYFFIDLTNRNFALPGGRPEPVPTDQMTMVGELVVFSLLLLGLYFIYSLYLGAKVNHDMSRSDALFTTLFVLLSPVIYIIGSIIYTTTII</sequence>
<dbReference type="AlphaFoldDB" id="A0A3A6PRQ0"/>
<keyword evidence="3" id="KW-1185">Reference proteome</keyword>
<feature type="transmembrane region" description="Helical" evidence="1">
    <location>
        <begin position="206"/>
        <end position="225"/>
    </location>
</feature>
<reference evidence="2 3" key="1">
    <citation type="submission" date="2018-06" db="EMBL/GenBank/DDBJ databases">
        <title>Halonotius sp. F13-13 a new haloarchaeeon isolated from a solar saltern from Isla Cristina, Huelva, Spain.</title>
        <authorList>
            <person name="Duran-Viseras A."/>
            <person name="Sanchez-Porro C."/>
            <person name="Ventosa A."/>
        </authorList>
    </citation>
    <scope>NUCLEOTIDE SEQUENCE [LARGE SCALE GENOMIC DNA]</scope>
    <source>
        <strain evidence="2 3">F13-13</strain>
    </source>
</reference>